<feature type="transmembrane region" description="Helical" evidence="1">
    <location>
        <begin position="46"/>
        <end position="68"/>
    </location>
</feature>
<evidence type="ECO:0000259" key="2">
    <source>
        <dbReference type="PROSITE" id="PS50887"/>
    </source>
</evidence>
<evidence type="ECO:0000256" key="1">
    <source>
        <dbReference type="SAM" id="Phobius"/>
    </source>
</evidence>
<dbReference type="SMART" id="SM00267">
    <property type="entry name" value="GGDEF"/>
    <property type="match status" value="1"/>
</dbReference>
<keyword evidence="1" id="KW-0472">Membrane</keyword>
<feature type="transmembrane region" description="Helical" evidence="1">
    <location>
        <begin position="142"/>
        <end position="161"/>
    </location>
</feature>
<evidence type="ECO:0000313" key="3">
    <source>
        <dbReference type="EMBL" id="BCM85270.1"/>
    </source>
</evidence>
<sequence>MTARVEPDDIYVALVAELARTAVPTGIMGITLVGVGLFIARTLQDPVLLAAAVIGGIASLGKLALITLQGYRPARGTGTRAEARVWDRAHLLVTVVVASCIGAVAGAAFLQPDVEMQMLATGLLFGYCSGVVTHLSVRPGMAIAALLLAALPAIVTAGWNGSMSHGILATMFGLFLLGAVQGVFTAHRNTARQIALRLDMAALAGRDALTGLANRLGLHDAFRDRHRSSGEAVAVHCFDLDGFKAVNDRYGHAVGDALLQEVGLRLRGLLGASALAARTGGDEFVVLQHAVHDAETAEVLAREIVQALGRPYAMAEETIRIGLSLGYACAPGISADLDALIGAADAASYVAKRRGGGIHAAGLPVACRSLAAGSPLP</sequence>
<feature type="domain" description="GGDEF" evidence="2">
    <location>
        <begin position="231"/>
        <end position="364"/>
    </location>
</feature>
<proteinExistence type="predicted"/>
<dbReference type="PANTHER" id="PTHR44757">
    <property type="entry name" value="DIGUANYLATE CYCLASE DGCP"/>
    <property type="match status" value="1"/>
</dbReference>
<reference evidence="3" key="1">
    <citation type="submission" date="2020-11" db="EMBL/GenBank/DDBJ databases">
        <title>Complete genome sequence of a novel pathogenic Methylobacterium strain isolated from rice in Vietnam.</title>
        <authorList>
            <person name="Lai K."/>
            <person name="Okazaki S."/>
            <person name="Higashi K."/>
            <person name="Mori H."/>
            <person name="Toyoda A."/>
            <person name="Kurokawa K."/>
        </authorList>
    </citation>
    <scope>NUCLEOTIDE SEQUENCE</scope>
    <source>
        <strain evidence="3">VL1</strain>
    </source>
</reference>
<feature type="transmembrane region" description="Helical" evidence="1">
    <location>
        <begin position="89"/>
        <end position="110"/>
    </location>
</feature>
<gene>
    <name evidence="3" type="ORF">mvi_37310</name>
</gene>
<dbReference type="InterPro" id="IPR052155">
    <property type="entry name" value="Biofilm_reg_signaling"/>
</dbReference>
<dbReference type="InterPro" id="IPR043128">
    <property type="entry name" value="Rev_trsase/Diguanyl_cyclase"/>
</dbReference>
<dbReference type="AlphaFoldDB" id="A0A8H8WVA2"/>
<organism evidence="3 4">
    <name type="scientific">Methylobacterium indicum</name>
    <dbReference type="NCBI Taxonomy" id="1775910"/>
    <lineage>
        <taxon>Bacteria</taxon>
        <taxon>Pseudomonadati</taxon>
        <taxon>Pseudomonadota</taxon>
        <taxon>Alphaproteobacteria</taxon>
        <taxon>Hyphomicrobiales</taxon>
        <taxon>Methylobacteriaceae</taxon>
        <taxon>Methylobacterium</taxon>
    </lineage>
</organism>
<dbReference type="NCBIfam" id="TIGR00254">
    <property type="entry name" value="GGDEF"/>
    <property type="match status" value="1"/>
</dbReference>
<name>A0A8H8WVA2_9HYPH</name>
<keyword evidence="1" id="KW-0812">Transmembrane</keyword>
<dbReference type="KEGG" id="mind:mvi_37310"/>
<evidence type="ECO:0000313" key="4">
    <source>
        <dbReference type="Proteomes" id="UP000663508"/>
    </source>
</evidence>
<dbReference type="Gene3D" id="3.30.70.270">
    <property type="match status" value="1"/>
</dbReference>
<dbReference type="CDD" id="cd01949">
    <property type="entry name" value="GGDEF"/>
    <property type="match status" value="1"/>
</dbReference>
<dbReference type="Pfam" id="PF00990">
    <property type="entry name" value="GGDEF"/>
    <property type="match status" value="1"/>
</dbReference>
<dbReference type="EMBL" id="AP024145">
    <property type="protein sequence ID" value="BCM85270.1"/>
    <property type="molecule type" value="Genomic_DNA"/>
</dbReference>
<dbReference type="SUPFAM" id="SSF55073">
    <property type="entry name" value="Nucleotide cyclase"/>
    <property type="match status" value="1"/>
</dbReference>
<feature type="transmembrane region" description="Helical" evidence="1">
    <location>
        <begin position="21"/>
        <end position="40"/>
    </location>
</feature>
<protein>
    <submittedName>
        <fullName evidence="3">GGDEF domain-containing protein</fullName>
    </submittedName>
</protein>
<feature type="transmembrane region" description="Helical" evidence="1">
    <location>
        <begin position="116"/>
        <end position="135"/>
    </location>
</feature>
<dbReference type="PROSITE" id="PS50887">
    <property type="entry name" value="GGDEF"/>
    <property type="match status" value="1"/>
</dbReference>
<dbReference type="Proteomes" id="UP000663508">
    <property type="component" value="Chromosome"/>
</dbReference>
<feature type="transmembrane region" description="Helical" evidence="1">
    <location>
        <begin position="167"/>
        <end position="187"/>
    </location>
</feature>
<dbReference type="InterPro" id="IPR029787">
    <property type="entry name" value="Nucleotide_cyclase"/>
</dbReference>
<dbReference type="PANTHER" id="PTHR44757:SF2">
    <property type="entry name" value="BIOFILM ARCHITECTURE MAINTENANCE PROTEIN MBAA"/>
    <property type="match status" value="1"/>
</dbReference>
<accession>A0A8H8WVA2</accession>
<dbReference type="RefSeq" id="WP_207178206.1">
    <property type="nucleotide sequence ID" value="NZ_AP024145.1"/>
</dbReference>
<keyword evidence="1" id="KW-1133">Transmembrane helix</keyword>
<dbReference type="InterPro" id="IPR000160">
    <property type="entry name" value="GGDEF_dom"/>
</dbReference>